<proteinExistence type="predicted"/>
<dbReference type="EMBL" id="RRYP01001522">
    <property type="protein sequence ID" value="TNV85830.1"/>
    <property type="molecule type" value="Genomic_DNA"/>
</dbReference>
<accession>A0A8J8P4E1</accession>
<gene>
    <name evidence="1" type="ORF">FGO68_gene14429</name>
</gene>
<name>A0A8J8P4E1_HALGN</name>
<comment type="caution">
    <text evidence="1">The sequence shown here is derived from an EMBL/GenBank/DDBJ whole genome shotgun (WGS) entry which is preliminary data.</text>
</comment>
<evidence type="ECO:0000313" key="1">
    <source>
        <dbReference type="EMBL" id="TNV85830.1"/>
    </source>
</evidence>
<protein>
    <submittedName>
        <fullName evidence="1">Uncharacterized protein</fullName>
    </submittedName>
</protein>
<reference evidence="1" key="1">
    <citation type="submission" date="2019-06" db="EMBL/GenBank/DDBJ databases">
        <authorList>
            <person name="Zheng W."/>
        </authorList>
    </citation>
    <scope>NUCLEOTIDE SEQUENCE</scope>
    <source>
        <strain evidence="1">QDHG01</strain>
    </source>
</reference>
<sequence length="207" mass="24403">MHHHKRSLKDIGLFIRLLRLELKISLHSRYYADKVQKCLSKVHHDIFSYLNSDQYEEGNHEQGQSRHKGLWHFTQDILLQKLLFIIGLFFEQRGTDLEQASNYYVWSTSCPMIEQLELTLMKKSLKKLHRYAQTNLAQQISNQVQVLLSKFAVKQRSVQIIVELCNDQKYAHQPILGFIQQQVRIAILIQHYNYRSSKICKTMTSSG</sequence>
<organism evidence="1 2">
    <name type="scientific">Halteria grandinella</name>
    <dbReference type="NCBI Taxonomy" id="5974"/>
    <lineage>
        <taxon>Eukaryota</taxon>
        <taxon>Sar</taxon>
        <taxon>Alveolata</taxon>
        <taxon>Ciliophora</taxon>
        <taxon>Intramacronucleata</taxon>
        <taxon>Spirotrichea</taxon>
        <taxon>Stichotrichia</taxon>
        <taxon>Sporadotrichida</taxon>
        <taxon>Halteriidae</taxon>
        <taxon>Halteria</taxon>
    </lineage>
</organism>
<dbReference type="Proteomes" id="UP000785679">
    <property type="component" value="Unassembled WGS sequence"/>
</dbReference>
<evidence type="ECO:0000313" key="2">
    <source>
        <dbReference type="Proteomes" id="UP000785679"/>
    </source>
</evidence>
<dbReference type="AlphaFoldDB" id="A0A8J8P4E1"/>
<keyword evidence="2" id="KW-1185">Reference proteome</keyword>